<accession>A0A9W8G2I0</accession>
<dbReference type="AlphaFoldDB" id="A0A9W8G2I0"/>
<reference evidence="1" key="1">
    <citation type="submission" date="2022-07" db="EMBL/GenBank/DDBJ databases">
        <title>Phylogenomic reconstructions and comparative analyses of Kickxellomycotina fungi.</title>
        <authorList>
            <person name="Reynolds N.K."/>
            <person name="Stajich J.E."/>
            <person name="Barry K."/>
            <person name="Grigoriev I.V."/>
            <person name="Crous P."/>
            <person name="Smith M.E."/>
        </authorList>
    </citation>
    <scope>NUCLEOTIDE SEQUENCE</scope>
    <source>
        <strain evidence="1">NRRL 3115</strain>
    </source>
</reference>
<dbReference type="OrthoDB" id="205403at2759"/>
<dbReference type="PANTHER" id="PTHR42107:SF1">
    <property type="entry name" value="WHIM1 DOMAIN-CONTAINING PROTEIN"/>
    <property type="match status" value="1"/>
</dbReference>
<sequence length="291" mass="32696">MSPSANSRTEVANASYSAASFASVFAVLTSFDSVIKSNIHEPEELEDIVHCTGGPGKLKDLALLLLAAAADKKANAKLADEHWPRLCSELASGSVDILKKLEVPEDIADSIDNYLGHNVVVRVDVLYWLCELAVMVNSSIKALVDREAAKVRKPSTAESAKETLVRLQPFAEIAKQRYWLFGNKTRQLYLESTSQRSKGKFELVAQTPDEFTHAAEELRSQRTHAHKELADRMVEEIVPFLEIQARKRERVEKALHRQALALANVHIYETRTRKRQRINYNVDDNLASLDF</sequence>
<evidence type="ECO:0000313" key="1">
    <source>
        <dbReference type="EMBL" id="KAJ2677438.1"/>
    </source>
</evidence>
<name>A0A9W8G2I0_9FUNG</name>
<evidence type="ECO:0000313" key="2">
    <source>
        <dbReference type="Proteomes" id="UP001151518"/>
    </source>
</evidence>
<comment type="caution">
    <text evidence="1">The sequence shown here is derived from an EMBL/GenBank/DDBJ whole genome shotgun (WGS) entry which is preliminary data.</text>
</comment>
<dbReference type="Proteomes" id="UP001151518">
    <property type="component" value="Unassembled WGS sequence"/>
</dbReference>
<organism evidence="1 2">
    <name type="scientific">Coemansia spiralis</name>
    <dbReference type="NCBI Taxonomy" id="417178"/>
    <lineage>
        <taxon>Eukaryota</taxon>
        <taxon>Fungi</taxon>
        <taxon>Fungi incertae sedis</taxon>
        <taxon>Zoopagomycota</taxon>
        <taxon>Kickxellomycotina</taxon>
        <taxon>Kickxellomycetes</taxon>
        <taxon>Kickxellales</taxon>
        <taxon>Kickxellaceae</taxon>
        <taxon>Coemansia</taxon>
    </lineage>
</organism>
<dbReference type="PANTHER" id="PTHR42107">
    <property type="entry name" value="YALI0D24453P"/>
    <property type="match status" value="1"/>
</dbReference>
<protein>
    <submittedName>
        <fullName evidence="1">Uncharacterized protein</fullName>
    </submittedName>
</protein>
<dbReference type="EMBL" id="JANBTW010000033">
    <property type="protein sequence ID" value="KAJ2677438.1"/>
    <property type="molecule type" value="Genomic_DNA"/>
</dbReference>
<gene>
    <name evidence="1" type="ORF">GGI25_003193</name>
</gene>
<proteinExistence type="predicted"/>